<evidence type="ECO:0000256" key="3">
    <source>
        <dbReference type="ARBA" id="ARBA00022692"/>
    </source>
</evidence>
<feature type="transmembrane region" description="Helical" evidence="7">
    <location>
        <begin position="90"/>
        <end position="112"/>
    </location>
</feature>
<evidence type="ECO:0000256" key="7">
    <source>
        <dbReference type="SAM" id="Phobius"/>
    </source>
</evidence>
<evidence type="ECO:0000256" key="4">
    <source>
        <dbReference type="ARBA" id="ARBA00022989"/>
    </source>
</evidence>
<feature type="domain" description="Cation/H+ exchanger transmembrane" evidence="8">
    <location>
        <begin position="19"/>
        <end position="375"/>
    </location>
</feature>
<dbReference type="InterPro" id="IPR038770">
    <property type="entry name" value="Na+/solute_symporter_sf"/>
</dbReference>
<dbReference type="InterPro" id="IPR006153">
    <property type="entry name" value="Cation/H_exchanger_TM"/>
</dbReference>
<evidence type="ECO:0000313" key="9">
    <source>
        <dbReference type="EMBL" id="MFC3680868.1"/>
    </source>
</evidence>
<feature type="transmembrane region" description="Helical" evidence="7">
    <location>
        <begin position="336"/>
        <end position="356"/>
    </location>
</feature>
<evidence type="ECO:0000256" key="6">
    <source>
        <dbReference type="ARBA" id="ARBA00023136"/>
    </source>
</evidence>
<keyword evidence="10" id="KW-1185">Reference proteome</keyword>
<dbReference type="Proteomes" id="UP001595722">
    <property type="component" value="Unassembled WGS sequence"/>
</dbReference>
<feature type="transmembrane region" description="Helical" evidence="7">
    <location>
        <begin position="197"/>
        <end position="216"/>
    </location>
</feature>
<keyword evidence="2" id="KW-0813">Transport</keyword>
<dbReference type="Pfam" id="PF00999">
    <property type="entry name" value="Na_H_Exchanger"/>
    <property type="match status" value="1"/>
</dbReference>
<keyword evidence="3 7" id="KW-0812">Transmembrane</keyword>
<evidence type="ECO:0000313" key="10">
    <source>
        <dbReference type="Proteomes" id="UP001595722"/>
    </source>
</evidence>
<feature type="transmembrane region" description="Helical" evidence="7">
    <location>
        <begin position="150"/>
        <end position="177"/>
    </location>
</feature>
<organism evidence="9 10">
    <name type="scientific">Bacterioplanoides pacificum</name>
    <dbReference type="NCBI Taxonomy" id="1171596"/>
    <lineage>
        <taxon>Bacteria</taxon>
        <taxon>Pseudomonadati</taxon>
        <taxon>Pseudomonadota</taxon>
        <taxon>Gammaproteobacteria</taxon>
        <taxon>Oceanospirillales</taxon>
        <taxon>Oceanospirillaceae</taxon>
        <taxon>Bacterioplanoides</taxon>
    </lineage>
</organism>
<dbReference type="PANTHER" id="PTHR43021">
    <property type="entry name" value="NA(+)/H(+) ANTIPORTER-RELATED"/>
    <property type="match status" value="1"/>
</dbReference>
<sequence>MATSALFLSTLGGLLLLGLLTTTLAERTFLPRVTLLLIFGALIGTEGFDLIPPGFSQHFNLIAEMTLIMVGFLIGGKLTLEQLRQSATEVFWISAVAAVFTTLLVAGCLWLLGVSPELALLLGCIASATAPAALLDVVEEINKKRATESPFGRLLLSIVAIDDFWALLLFAVGLSAVTALNGGGLDAHFFMEAAREVVIALVLGVAIGLPAAYLTGRACPGQPILIEALGIVFLCGGLAIWLEVSYLITAMTVGATVANLAKHHEYPFHAIEDIEAPFMVIFFILAGSALEFEALQALGLMGLVYLLGRSAGKYLGALIGAQLAGSRPAVKHWMGLALLPQAGVPIGMALVAAAEFPQYRQVLLSVVVSSTVLFDIVGPVLARVAIRRGDSA</sequence>
<keyword evidence="2" id="KW-0050">Antiport</keyword>
<feature type="transmembrane region" description="Helical" evidence="7">
    <location>
        <begin position="278"/>
        <end position="307"/>
    </location>
</feature>
<proteinExistence type="predicted"/>
<keyword evidence="6 7" id="KW-0472">Membrane</keyword>
<keyword evidence="4 7" id="KW-1133">Transmembrane helix</keyword>
<feature type="transmembrane region" description="Helical" evidence="7">
    <location>
        <begin position="118"/>
        <end position="138"/>
    </location>
</feature>
<evidence type="ECO:0000259" key="8">
    <source>
        <dbReference type="Pfam" id="PF00999"/>
    </source>
</evidence>
<feature type="transmembrane region" description="Helical" evidence="7">
    <location>
        <begin position="58"/>
        <end position="78"/>
    </location>
</feature>
<reference evidence="10" key="1">
    <citation type="journal article" date="2019" name="Int. J. Syst. Evol. Microbiol.">
        <title>The Global Catalogue of Microorganisms (GCM) 10K type strain sequencing project: providing services to taxonomists for standard genome sequencing and annotation.</title>
        <authorList>
            <consortium name="The Broad Institute Genomics Platform"/>
            <consortium name="The Broad Institute Genome Sequencing Center for Infectious Disease"/>
            <person name="Wu L."/>
            <person name="Ma J."/>
        </authorList>
    </citation>
    <scope>NUCLEOTIDE SEQUENCE [LARGE SCALE GENOMIC DNA]</scope>
    <source>
        <strain evidence="10">KCTC 42424</strain>
    </source>
</reference>
<name>A0ABV7VTN5_9GAMM</name>
<comment type="caution">
    <text evidence="9">The sequence shown here is derived from an EMBL/GenBank/DDBJ whole genome shotgun (WGS) entry which is preliminary data.</text>
</comment>
<dbReference type="Gene3D" id="1.20.1530.20">
    <property type="match status" value="1"/>
</dbReference>
<gene>
    <name evidence="9" type="ORF">ACFOMG_12235</name>
</gene>
<evidence type="ECO:0000256" key="2">
    <source>
        <dbReference type="ARBA" id="ARBA00022449"/>
    </source>
</evidence>
<dbReference type="EMBL" id="JBHRYB010000013">
    <property type="protein sequence ID" value="MFC3680868.1"/>
    <property type="molecule type" value="Genomic_DNA"/>
</dbReference>
<feature type="transmembrane region" description="Helical" evidence="7">
    <location>
        <begin position="362"/>
        <end position="386"/>
    </location>
</feature>
<dbReference type="RefSeq" id="WP_376866967.1">
    <property type="nucleotide sequence ID" value="NZ_JBHRYB010000013.1"/>
</dbReference>
<evidence type="ECO:0000256" key="5">
    <source>
        <dbReference type="ARBA" id="ARBA00023065"/>
    </source>
</evidence>
<comment type="subcellular location">
    <subcellularLocation>
        <location evidence="1">Membrane</location>
        <topology evidence="1">Multi-pass membrane protein</topology>
    </subcellularLocation>
</comment>
<keyword evidence="5" id="KW-0406">Ion transport</keyword>
<feature type="transmembrane region" description="Helical" evidence="7">
    <location>
        <begin position="228"/>
        <end position="258"/>
    </location>
</feature>
<accession>A0ABV7VTN5</accession>
<dbReference type="PANTHER" id="PTHR43021:SF2">
    <property type="entry name" value="CATION_H+ EXCHANGER DOMAIN-CONTAINING PROTEIN"/>
    <property type="match status" value="1"/>
</dbReference>
<protein>
    <submittedName>
        <fullName evidence="9">Cation:proton antiporter</fullName>
    </submittedName>
</protein>
<evidence type="ECO:0000256" key="1">
    <source>
        <dbReference type="ARBA" id="ARBA00004141"/>
    </source>
</evidence>